<keyword evidence="1" id="KW-0645">Protease</keyword>
<feature type="compositionally biased region" description="Basic and acidic residues" evidence="4">
    <location>
        <begin position="103"/>
        <end position="141"/>
    </location>
</feature>
<evidence type="ECO:0000313" key="7">
    <source>
        <dbReference type="Proteomes" id="UP000720508"/>
    </source>
</evidence>
<evidence type="ECO:0000256" key="2">
    <source>
        <dbReference type="ARBA" id="ARBA00022801"/>
    </source>
</evidence>
<keyword evidence="7" id="KW-1185">Reference proteome</keyword>
<evidence type="ECO:0000256" key="1">
    <source>
        <dbReference type="ARBA" id="ARBA00022670"/>
    </source>
</evidence>
<keyword evidence="2" id="KW-0378">Hydrolase</keyword>
<accession>A0ABS6CEB1</accession>
<proteinExistence type="predicted"/>
<dbReference type="EMBL" id="JAHLEM010000137">
    <property type="protein sequence ID" value="MBU3865195.1"/>
    <property type="molecule type" value="Genomic_DNA"/>
</dbReference>
<comment type="caution">
    <text evidence="6">The sequence shown here is derived from an EMBL/GenBank/DDBJ whole genome shotgun (WGS) entry which is preliminary data.</text>
</comment>
<feature type="region of interest" description="Disordered" evidence="4">
    <location>
        <begin position="96"/>
        <end position="158"/>
    </location>
</feature>
<evidence type="ECO:0000256" key="3">
    <source>
        <dbReference type="ARBA" id="ARBA00022807"/>
    </source>
</evidence>
<dbReference type="PANTHER" id="PTHR47053:SF1">
    <property type="entry name" value="MUREIN DD-ENDOPEPTIDASE MEPH-RELATED"/>
    <property type="match status" value="1"/>
</dbReference>
<feature type="domain" description="NlpC/P60" evidence="5">
    <location>
        <begin position="162"/>
        <end position="279"/>
    </location>
</feature>
<gene>
    <name evidence="6" type="ORF">KN815_14270</name>
</gene>
<dbReference type="InterPro" id="IPR051202">
    <property type="entry name" value="Peptidase_C40"/>
</dbReference>
<organism evidence="6 7">
    <name type="scientific">Streptomyces niphimycinicus</name>
    <dbReference type="NCBI Taxonomy" id="2842201"/>
    <lineage>
        <taxon>Bacteria</taxon>
        <taxon>Bacillati</taxon>
        <taxon>Actinomycetota</taxon>
        <taxon>Actinomycetes</taxon>
        <taxon>Kitasatosporales</taxon>
        <taxon>Streptomycetaceae</taxon>
        <taxon>Streptomyces</taxon>
    </lineage>
</organism>
<dbReference type="Pfam" id="PF00877">
    <property type="entry name" value="NLPC_P60"/>
    <property type="match status" value="1"/>
</dbReference>
<name>A0ABS6CEB1_9ACTN</name>
<sequence length="279" mass="28339">MSPVAHIPSHRKPRRAASTRALRAGMTGGFLTLAVAGAAVPASATESKAAPAESTLEMPTVSATLASTAAQTADATQQAASDYELQAQQEQAAAHAKVAAKKAQAEAERKAKEAREAARKAAAKRAAEAKAEAAKASRSAERTTLSTTSASNSTSNAVSNATGNAATLISFLKAQLGKAYVSGSTGPSSYDCSGLTQAAFKQVGVSLPRVSQDQSTTGTPVSLDSLQPGDLLYWGSAGSAYHVGIYVGGGNFIGAQNPSTGIVERPLDYDMPTGAVRVL</sequence>
<keyword evidence="3" id="KW-0788">Thiol protease</keyword>
<feature type="compositionally biased region" description="Low complexity" evidence="4">
    <location>
        <begin position="142"/>
        <end position="158"/>
    </location>
</feature>
<evidence type="ECO:0000259" key="5">
    <source>
        <dbReference type="PROSITE" id="PS51935"/>
    </source>
</evidence>
<dbReference type="InterPro" id="IPR000064">
    <property type="entry name" value="NLP_P60_dom"/>
</dbReference>
<protein>
    <submittedName>
        <fullName evidence="6">C40 family peptidase</fullName>
    </submittedName>
</protein>
<reference evidence="6 7" key="1">
    <citation type="submission" date="2021-06" db="EMBL/GenBank/DDBJ databases">
        <authorList>
            <person name="Pan X."/>
        </authorList>
    </citation>
    <scope>NUCLEOTIDE SEQUENCE [LARGE SCALE GENOMIC DNA]</scope>
    <source>
        <strain evidence="6 7">4503</strain>
    </source>
</reference>
<dbReference type="PANTHER" id="PTHR47053">
    <property type="entry name" value="MUREIN DD-ENDOPEPTIDASE MEPH-RELATED"/>
    <property type="match status" value="1"/>
</dbReference>
<evidence type="ECO:0000256" key="4">
    <source>
        <dbReference type="SAM" id="MobiDB-lite"/>
    </source>
</evidence>
<dbReference type="RefSeq" id="WP_216342302.1">
    <property type="nucleotide sequence ID" value="NZ_JAHLEM010000137.1"/>
</dbReference>
<dbReference type="PROSITE" id="PS51935">
    <property type="entry name" value="NLPC_P60"/>
    <property type="match status" value="1"/>
</dbReference>
<evidence type="ECO:0000313" key="6">
    <source>
        <dbReference type="EMBL" id="MBU3865195.1"/>
    </source>
</evidence>
<dbReference type="Proteomes" id="UP000720508">
    <property type="component" value="Unassembled WGS sequence"/>
</dbReference>